<evidence type="ECO:0000313" key="1">
    <source>
        <dbReference type="EMBL" id="GAA2109420.1"/>
    </source>
</evidence>
<comment type="caution">
    <text evidence="1">The sequence shown here is derived from an EMBL/GenBank/DDBJ whole genome shotgun (WGS) entry which is preliminary data.</text>
</comment>
<evidence type="ECO:0000313" key="2">
    <source>
        <dbReference type="Proteomes" id="UP001500443"/>
    </source>
</evidence>
<keyword evidence="2" id="KW-1185">Reference proteome</keyword>
<accession>A0ABN2XC33</accession>
<proteinExistence type="predicted"/>
<name>A0ABN2XC33_9ACTN</name>
<organism evidence="1 2">
    <name type="scientific">Streptomyces synnematoformans</name>
    <dbReference type="NCBI Taxonomy" id="415721"/>
    <lineage>
        <taxon>Bacteria</taxon>
        <taxon>Bacillati</taxon>
        <taxon>Actinomycetota</taxon>
        <taxon>Actinomycetes</taxon>
        <taxon>Kitasatosporales</taxon>
        <taxon>Streptomycetaceae</taxon>
        <taxon>Streptomyces</taxon>
    </lineage>
</organism>
<gene>
    <name evidence="1" type="ORF">GCM10009802_05770</name>
</gene>
<sequence>MEMDSAACGNNLIAPGYEVPKDNWEYNDEFEAEMQSLAGDLLPLQTANTSDPAVAGALRFWTWKACNRLVPHQTTFAL</sequence>
<dbReference type="EMBL" id="BAAAPF010000006">
    <property type="protein sequence ID" value="GAA2109420.1"/>
    <property type="molecule type" value="Genomic_DNA"/>
</dbReference>
<dbReference type="Proteomes" id="UP001500443">
    <property type="component" value="Unassembled WGS sequence"/>
</dbReference>
<reference evidence="1 2" key="1">
    <citation type="journal article" date="2019" name="Int. J. Syst. Evol. Microbiol.">
        <title>The Global Catalogue of Microorganisms (GCM) 10K type strain sequencing project: providing services to taxonomists for standard genome sequencing and annotation.</title>
        <authorList>
            <consortium name="The Broad Institute Genomics Platform"/>
            <consortium name="The Broad Institute Genome Sequencing Center for Infectious Disease"/>
            <person name="Wu L."/>
            <person name="Ma J."/>
        </authorList>
    </citation>
    <scope>NUCLEOTIDE SEQUENCE [LARGE SCALE GENOMIC DNA]</scope>
    <source>
        <strain evidence="1 2">JCM 15481</strain>
    </source>
</reference>
<protein>
    <submittedName>
        <fullName evidence="1">Uncharacterized protein</fullName>
    </submittedName>
</protein>
<dbReference type="RefSeq" id="WP_344287525.1">
    <property type="nucleotide sequence ID" value="NZ_BAAAPF010000006.1"/>
</dbReference>